<protein>
    <submittedName>
        <fullName evidence="1">Uncharacterized protein</fullName>
    </submittedName>
</protein>
<dbReference type="Gene3D" id="3.40.50.2300">
    <property type="match status" value="1"/>
</dbReference>
<gene>
    <name evidence="1" type="ORF">GA0070215_10349</name>
</gene>
<sequence length="135" mass="14220">MMRAQPTVRQHGLRKPPVVALVICEPTARVFADPFFARLAAGTEEELSIPGFPMPILTATRDDLAGIESYLLTGGADGVLLVGASHQRPEARAVAASPVPVRGVGRPAGLDPAGRVHVVDQPLHLPVPRLPASSR</sequence>
<accession>A0A1C4VB55</accession>
<dbReference type="AlphaFoldDB" id="A0A1C4VB55"/>
<evidence type="ECO:0000313" key="2">
    <source>
        <dbReference type="Proteomes" id="UP000198551"/>
    </source>
</evidence>
<reference evidence="2" key="1">
    <citation type="submission" date="2016-06" db="EMBL/GenBank/DDBJ databases">
        <authorList>
            <person name="Varghese N."/>
        </authorList>
    </citation>
    <scope>NUCLEOTIDE SEQUENCE [LARGE SCALE GENOMIC DNA]</scope>
    <source>
        <strain evidence="2">DSM 45555</strain>
    </source>
</reference>
<dbReference type="Proteomes" id="UP000198551">
    <property type="component" value="Unassembled WGS sequence"/>
</dbReference>
<proteinExistence type="predicted"/>
<dbReference type="EMBL" id="FMCV01000003">
    <property type="protein sequence ID" value="SCE81207.1"/>
    <property type="molecule type" value="Genomic_DNA"/>
</dbReference>
<evidence type="ECO:0000313" key="1">
    <source>
        <dbReference type="EMBL" id="SCE81207.1"/>
    </source>
</evidence>
<keyword evidence="2" id="KW-1185">Reference proteome</keyword>
<organism evidence="1 2">
    <name type="scientific">Micromonospora marina</name>
    <dbReference type="NCBI Taxonomy" id="307120"/>
    <lineage>
        <taxon>Bacteria</taxon>
        <taxon>Bacillati</taxon>
        <taxon>Actinomycetota</taxon>
        <taxon>Actinomycetes</taxon>
        <taxon>Micromonosporales</taxon>
        <taxon>Micromonosporaceae</taxon>
        <taxon>Micromonospora</taxon>
    </lineage>
</organism>
<name>A0A1C4VB55_9ACTN</name>
<dbReference type="RefSeq" id="WP_244166861.1">
    <property type="nucleotide sequence ID" value="NZ_FMCV01000003.1"/>
</dbReference>